<gene>
    <name evidence="6" type="ORF">CLUMA_CG011954</name>
</gene>
<feature type="transmembrane region" description="Helical" evidence="5">
    <location>
        <begin position="183"/>
        <end position="203"/>
    </location>
</feature>
<dbReference type="PIRSF" id="PIRSF017321">
    <property type="entry name" value="GWT1"/>
    <property type="match status" value="1"/>
</dbReference>
<reference evidence="6 7" key="1">
    <citation type="submission" date="2015-04" db="EMBL/GenBank/DDBJ databases">
        <authorList>
            <person name="Syromyatnikov M.Y."/>
            <person name="Popov V.N."/>
        </authorList>
    </citation>
    <scope>NUCLEOTIDE SEQUENCE [LARGE SCALE GENOMIC DNA]</scope>
</reference>
<evidence type="ECO:0000256" key="1">
    <source>
        <dbReference type="ARBA" id="ARBA00004141"/>
    </source>
</evidence>
<organism evidence="6 7">
    <name type="scientific">Clunio marinus</name>
    <dbReference type="NCBI Taxonomy" id="568069"/>
    <lineage>
        <taxon>Eukaryota</taxon>
        <taxon>Metazoa</taxon>
        <taxon>Ecdysozoa</taxon>
        <taxon>Arthropoda</taxon>
        <taxon>Hexapoda</taxon>
        <taxon>Insecta</taxon>
        <taxon>Pterygota</taxon>
        <taxon>Neoptera</taxon>
        <taxon>Endopterygota</taxon>
        <taxon>Diptera</taxon>
        <taxon>Nematocera</taxon>
        <taxon>Chironomoidea</taxon>
        <taxon>Chironomidae</taxon>
        <taxon>Clunio</taxon>
    </lineage>
</organism>
<feature type="transmembrane region" description="Helical" evidence="5">
    <location>
        <begin position="53"/>
        <end position="72"/>
    </location>
</feature>
<keyword evidence="5" id="KW-0012">Acyltransferase</keyword>
<dbReference type="OrthoDB" id="15270at2759"/>
<dbReference type="PANTHER" id="PTHR20661:SF0">
    <property type="entry name" value="PHOSPHATIDYLINOSITOL-GLYCAN BIOSYNTHESIS CLASS W PROTEIN"/>
    <property type="match status" value="1"/>
</dbReference>
<dbReference type="PANTHER" id="PTHR20661">
    <property type="entry name" value="PHOSPHATIDYLINOSITOL-GLYCAN BIOSYNTHESIS CLASS W PROTEIN"/>
    <property type="match status" value="1"/>
</dbReference>
<keyword evidence="5" id="KW-0256">Endoplasmic reticulum</keyword>
<sequence>MLPDQYKTFHESFMINNNGTTAFDTFLFIVPSSFAIFYTITIAGILKISLNNVPIRFLVEFFTTCVSLILYLTVFSDAISQIVLTLLIITIPMAVRQLQAKFHLTPFVQIPSVHPDFITVGRSVISLITAVCILAVDFQCFPRKLAKTEKFGFGLMDVGVGLFVFSNGIIVKPSASAFSKKKFQKLLVGCFPLFILGFSRFLVTKEINYQEHVTEYGVHWNFFITLAVTKIIGTVIEGFLKTTDQIKYAALSVVILHETFLQLGLSNYILDDNITRDHLISANREGIFSIPGYVALYLASIYIGTLLKSDGRESMKARDVIQKAGKLFIISLFCWKMIYVCNGMFGVSRRTANMGYNFWVLAIGCLMFSLFMFTEIYIYYTNFNRPQWQQVEPNNKSQLDVPDFHVPYVPLILQAINYNGLAFFLIANLFTGIVNICFQTMLLNTPLSVIIITIYTLLLQLVMVFLFINKIKLKIW</sequence>
<evidence type="ECO:0000256" key="3">
    <source>
        <dbReference type="ARBA" id="ARBA00022989"/>
    </source>
</evidence>
<keyword evidence="3 5" id="KW-1133">Transmembrane helix</keyword>
<dbReference type="GO" id="GO:0005789">
    <property type="term" value="C:endoplasmic reticulum membrane"/>
    <property type="evidence" value="ECO:0007669"/>
    <property type="project" value="UniProtKB-SubCell"/>
</dbReference>
<keyword evidence="2 5" id="KW-0812">Transmembrane</keyword>
<dbReference type="UniPathway" id="UPA00196"/>
<proteinExistence type="inferred from homology"/>
<comment type="function">
    <text evidence="5">A acetyltransferase, which acetylates the inositol ring of phosphatidylinositol during biosynthesis of GPI-anchor.</text>
</comment>
<evidence type="ECO:0000256" key="4">
    <source>
        <dbReference type="ARBA" id="ARBA00023136"/>
    </source>
</evidence>
<dbReference type="Proteomes" id="UP000183832">
    <property type="component" value="Unassembled WGS sequence"/>
</dbReference>
<evidence type="ECO:0000256" key="5">
    <source>
        <dbReference type="RuleBase" id="RU280819"/>
    </source>
</evidence>
<dbReference type="Pfam" id="PF06423">
    <property type="entry name" value="GWT1"/>
    <property type="match status" value="1"/>
</dbReference>
<evidence type="ECO:0000313" key="6">
    <source>
        <dbReference type="EMBL" id="CRK98953.1"/>
    </source>
</evidence>
<dbReference type="GO" id="GO:0032216">
    <property type="term" value="F:glucosaminyl-phosphatidylinositol O-acyltransferase activity"/>
    <property type="evidence" value="ECO:0007669"/>
    <property type="project" value="TreeGrafter"/>
</dbReference>
<keyword evidence="7" id="KW-1185">Reference proteome</keyword>
<evidence type="ECO:0000256" key="2">
    <source>
        <dbReference type="ARBA" id="ARBA00022692"/>
    </source>
</evidence>
<protein>
    <recommendedName>
        <fullName evidence="5">Phosphatidylinositol-glycan biosynthesis class W protein</fullName>
        <ecNumber evidence="5">2.3.-.-</ecNumber>
    </recommendedName>
</protein>
<dbReference type="AlphaFoldDB" id="A0A1J1IKH0"/>
<feature type="transmembrane region" description="Helical" evidence="5">
    <location>
        <begin position="218"/>
        <end position="236"/>
    </location>
</feature>
<dbReference type="InterPro" id="IPR009447">
    <property type="entry name" value="PIGW/GWT1"/>
</dbReference>
<name>A0A1J1IKH0_9DIPT</name>
<feature type="transmembrane region" description="Helical" evidence="5">
    <location>
        <begin position="327"/>
        <end position="346"/>
    </location>
</feature>
<dbReference type="GO" id="GO:0006506">
    <property type="term" value="P:GPI anchor biosynthetic process"/>
    <property type="evidence" value="ECO:0007669"/>
    <property type="project" value="UniProtKB-UniPathway"/>
</dbReference>
<feature type="transmembrane region" description="Helical" evidence="5">
    <location>
        <begin position="447"/>
        <end position="468"/>
    </location>
</feature>
<feature type="transmembrane region" description="Helical" evidence="5">
    <location>
        <begin position="358"/>
        <end position="380"/>
    </location>
</feature>
<comment type="subcellular location">
    <subcellularLocation>
        <location evidence="5">Endoplasmic reticulum membrane</location>
        <topology evidence="5">Multi-pass membrane protein</topology>
    </subcellularLocation>
    <subcellularLocation>
        <location evidence="1">Membrane</location>
        <topology evidence="1">Multi-pass membrane protein</topology>
    </subcellularLocation>
</comment>
<feature type="transmembrane region" description="Helical" evidence="5">
    <location>
        <begin position="290"/>
        <end position="307"/>
    </location>
</feature>
<feature type="transmembrane region" description="Helical" evidence="5">
    <location>
        <begin position="248"/>
        <end position="270"/>
    </location>
</feature>
<dbReference type="EC" id="2.3.-.-" evidence="5"/>
<feature type="transmembrane region" description="Helical" evidence="5">
    <location>
        <begin position="116"/>
        <end position="136"/>
    </location>
</feature>
<dbReference type="EMBL" id="CVRI01000048">
    <property type="protein sequence ID" value="CRK98953.1"/>
    <property type="molecule type" value="Genomic_DNA"/>
</dbReference>
<dbReference type="STRING" id="568069.A0A1J1IKH0"/>
<evidence type="ECO:0000313" key="7">
    <source>
        <dbReference type="Proteomes" id="UP000183832"/>
    </source>
</evidence>
<keyword evidence="5" id="KW-0808">Transferase</keyword>
<feature type="transmembrane region" description="Helical" evidence="5">
    <location>
        <begin position="151"/>
        <end position="171"/>
    </location>
</feature>
<feature type="transmembrane region" description="Helical" evidence="5">
    <location>
        <begin position="421"/>
        <end position="441"/>
    </location>
</feature>
<feature type="transmembrane region" description="Helical" evidence="5">
    <location>
        <begin position="78"/>
        <end position="95"/>
    </location>
</feature>
<comment type="pathway">
    <text evidence="5">Glycolipid biosynthesis; glycosylphosphatidylinositol-anchor biosynthesis.</text>
</comment>
<keyword evidence="4 5" id="KW-0472">Membrane</keyword>
<feature type="transmembrane region" description="Helical" evidence="5">
    <location>
        <begin position="26"/>
        <end position="46"/>
    </location>
</feature>
<comment type="similarity">
    <text evidence="5">Belongs to the PIGW family.</text>
</comment>
<keyword evidence="5" id="KW-0337">GPI-anchor biosynthesis</keyword>
<dbReference type="GO" id="GO:0072659">
    <property type="term" value="P:protein localization to plasma membrane"/>
    <property type="evidence" value="ECO:0007669"/>
    <property type="project" value="TreeGrafter"/>
</dbReference>
<accession>A0A1J1IKH0</accession>